<keyword evidence="5" id="KW-1185">Reference proteome</keyword>
<dbReference type="OrthoDB" id="5828306at2759"/>
<dbReference type="InterPro" id="IPR013087">
    <property type="entry name" value="Znf_C2H2_type"/>
</dbReference>
<evidence type="ECO:0000259" key="3">
    <source>
        <dbReference type="PROSITE" id="PS50157"/>
    </source>
</evidence>
<reference evidence="6" key="1">
    <citation type="submission" date="2016-06" db="UniProtKB">
        <authorList>
            <consortium name="WormBaseParasite"/>
        </authorList>
    </citation>
    <scope>IDENTIFICATION</scope>
</reference>
<accession>A0A183ISH8</accession>
<keyword evidence="1" id="KW-0862">Zinc</keyword>
<reference evidence="4 5" key="2">
    <citation type="submission" date="2018-11" db="EMBL/GenBank/DDBJ databases">
        <authorList>
            <consortium name="Pathogen Informatics"/>
        </authorList>
    </citation>
    <scope>NUCLEOTIDE SEQUENCE [LARGE SCALE GENOMIC DNA]</scope>
</reference>
<dbReference type="WBParaSite" id="SBAD_0000683201-mRNA-1">
    <property type="protein sequence ID" value="SBAD_0000683201-mRNA-1"/>
    <property type="gene ID" value="SBAD_0000683201"/>
</dbReference>
<evidence type="ECO:0000313" key="4">
    <source>
        <dbReference type="EMBL" id="VDP10332.1"/>
    </source>
</evidence>
<dbReference type="PROSITE" id="PS00028">
    <property type="entry name" value="ZINC_FINGER_C2H2_1"/>
    <property type="match status" value="1"/>
</dbReference>
<dbReference type="Proteomes" id="UP000270296">
    <property type="component" value="Unassembled WGS sequence"/>
</dbReference>
<name>A0A183ISH8_9BILA</name>
<gene>
    <name evidence="4" type="ORF">SBAD_LOCUS6575</name>
</gene>
<evidence type="ECO:0000256" key="1">
    <source>
        <dbReference type="PROSITE-ProRule" id="PRU00042"/>
    </source>
</evidence>
<evidence type="ECO:0000256" key="2">
    <source>
        <dbReference type="SAM" id="MobiDB-lite"/>
    </source>
</evidence>
<keyword evidence="1" id="KW-0479">Metal-binding</keyword>
<proteinExistence type="predicted"/>
<feature type="region of interest" description="Disordered" evidence="2">
    <location>
        <begin position="1"/>
        <end position="29"/>
    </location>
</feature>
<dbReference type="AlphaFoldDB" id="A0A183ISH8"/>
<protein>
    <submittedName>
        <fullName evidence="6">C2H2-type domain-containing protein</fullName>
    </submittedName>
</protein>
<dbReference type="EMBL" id="UZAM01009867">
    <property type="protein sequence ID" value="VDP10332.1"/>
    <property type="molecule type" value="Genomic_DNA"/>
</dbReference>
<keyword evidence="1" id="KW-0863">Zinc-finger</keyword>
<dbReference type="GO" id="GO:0008270">
    <property type="term" value="F:zinc ion binding"/>
    <property type="evidence" value="ECO:0007669"/>
    <property type="project" value="UniProtKB-KW"/>
</dbReference>
<feature type="compositionally biased region" description="Polar residues" evidence="2">
    <location>
        <begin position="16"/>
        <end position="29"/>
    </location>
</feature>
<dbReference type="PROSITE" id="PS50157">
    <property type="entry name" value="ZINC_FINGER_C2H2_2"/>
    <property type="match status" value="1"/>
</dbReference>
<dbReference type="SMART" id="SM00355">
    <property type="entry name" value="ZnF_C2H2"/>
    <property type="match status" value="5"/>
</dbReference>
<sequence>MYRELPGGWNPDPQAWSDNPSYTATTSSLSSDKERIQAIDFSFLDNKNICCGLCGEIIPYDQLIDDHLPKNHPNVFRGDTSTVRAVPFEQWQKKLQAEQRDMETGFKMMAYKEAARAPKPPAPNRRPRRNISLIRVNPRDMTIEQLDVALRRKMFEKLGRHVPVALVDKIHARCGLCNAIISLNKKFEIIHLLLTLHDFAVVDAGDDTGENLQCIWCGTFIDSQCLAQHFGDMHSDNVEIPKCNLCLQELILNARFQEKYAVDFAITLPDEHHIECGLCGSSFSTDAAIEAHIRRRHISGISPDSDLNYFSEAEEVDSYDEVGPEAFANSRMILGKRRRPKRQFIMPIMRQAAPLNSQYVEPIAESHWKCKLCDGDIFGAVISAAAIKHYKLNHLLQLDHLQYELCCARLDRVSDGCMEFLHPRLIECLLCEQTFSLHQAFNMCRAIRHLKAKHPNLMPEYAGLQREDSGGAAYGQDDPYYTG</sequence>
<organism evidence="6">
    <name type="scientific">Soboliphyme baturini</name>
    <dbReference type="NCBI Taxonomy" id="241478"/>
    <lineage>
        <taxon>Eukaryota</taxon>
        <taxon>Metazoa</taxon>
        <taxon>Ecdysozoa</taxon>
        <taxon>Nematoda</taxon>
        <taxon>Enoplea</taxon>
        <taxon>Dorylaimia</taxon>
        <taxon>Dioctophymatida</taxon>
        <taxon>Dioctophymatoidea</taxon>
        <taxon>Soboliphymatidae</taxon>
        <taxon>Soboliphyme</taxon>
    </lineage>
</organism>
<feature type="domain" description="C2H2-type" evidence="3">
    <location>
        <begin position="274"/>
        <end position="297"/>
    </location>
</feature>
<evidence type="ECO:0000313" key="6">
    <source>
        <dbReference type="WBParaSite" id="SBAD_0000683201-mRNA-1"/>
    </source>
</evidence>
<evidence type="ECO:0000313" key="5">
    <source>
        <dbReference type="Proteomes" id="UP000270296"/>
    </source>
</evidence>